<evidence type="ECO:0000313" key="1">
    <source>
        <dbReference type="EMBL" id="DAD46174.1"/>
    </source>
</evidence>
<proteinExistence type="predicted"/>
<dbReference type="Proteomes" id="UP000607653">
    <property type="component" value="Unassembled WGS sequence"/>
</dbReference>
<dbReference type="AlphaFoldDB" id="A0A822ZJA6"/>
<keyword evidence="2" id="KW-1185">Reference proteome</keyword>
<dbReference type="EMBL" id="DUZY01000007">
    <property type="protein sequence ID" value="DAD46174.1"/>
    <property type="molecule type" value="Genomic_DNA"/>
</dbReference>
<evidence type="ECO:0000313" key="2">
    <source>
        <dbReference type="Proteomes" id="UP000607653"/>
    </source>
</evidence>
<organism evidence="1 2">
    <name type="scientific">Nelumbo nucifera</name>
    <name type="common">Sacred lotus</name>
    <dbReference type="NCBI Taxonomy" id="4432"/>
    <lineage>
        <taxon>Eukaryota</taxon>
        <taxon>Viridiplantae</taxon>
        <taxon>Streptophyta</taxon>
        <taxon>Embryophyta</taxon>
        <taxon>Tracheophyta</taxon>
        <taxon>Spermatophyta</taxon>
        <taxon>Magnoliopsida</taxon>
        <taxon>Proteales</taxon>
        <taxon>Nelumbonaceae</taxon>
        <taxon>Nelumbo</taxon>
    </lineage>
</organism>
<accession>A0A822ZJA6</accession>
<comment type="caution">
    <text evidence="1">The sequence shown here is derived from an EMBL/GenBank/DDBJ whole genome shotgun (WGS) entry which is preliminary data.</text>
</comment>
<reference evidence="1 2" key="1">
    <citation type="journal article" date="2020" name="Mol. Biol. Evol.">
        <title>Distinct Expression and Methylation Patterns for Genes with Different Fates following a Single Whole-Genome Duplication in Flowering Plants.</title>
        <authorList>
            <person name="Shi T."/>
            <person name="Rahmani R.S."/>
            <person name="Gugger P.F."/>
            <person name="Wang M."/>
            <person name="Li H."/>
            <person name="Zhang Y."/>
            <person name="Li Z."/>
            <person name="Wang Q."/>
            <person name="Van de Peer Y."/>
            <person name="Marchal K."/>
            <person name="Chen J."/>
        </authorList>
    </citation>
    <scope>NUCLEOTIDE SEQUENCE [LARGE SCALE GENOMIC DNA]</scope>
    <source>
        <tissue evidence="1">Leaf</tissue>
    </source>
</reference>
<name>A0A822ZJA6_NELNU</name>
<dbReference type="PANTHER" id="PTHR37241">
    <property type="entry name" value="NEUROFILAMENT HEAVY PROTEIN"/>
    <property type="match status" value="1"/>
</dbReference>
<dbReference type="PANTHER" id="PTHR37241:SF1">
    <property type="entry name" value="NEUROFILAMENT HEAVY PROTEIN"/>
    <property type="match status" value="1"/>
</dbReference>
<sequence>MEQQPLSVVRHNNEDDDEFYENIEAPKFVDFIAPDLSRLDNRFWFCLRVDEL</sequence>
<protein>
    <submittedName>
        <fullName evidence="1">Uncharacterized protein</fullName>
    </submittedName>
</protein>
<gene>
    <name evidence="1" type="ORF">HUJ06_004404</name>
</gene>